<gene>
    <name evidence="2" type="ORF">GE061_000872</name>
</gene>
<feature type="compositionally biased region" description="Acidic residues" evidence="1">
    <location>
        <begin position="1679"/>
        <end position="1757"/>
    </location>
</feature>
<feature type="compositionally biased region" description="Low complexity" evidence="1">
    <location>
        <begin position="1377"/>
        <end position="1389"/>
    </location>
</feature>
<protein>
    <submittedName>
        <fullName evidence="2">Uncharacterized protein</fullName>
    </submittedName>
</protein>
<evidence type="ECO:0000313" key="2">
    <source>
        <dbReference type="EMBL" id="KAF6216529.1"/>
    </source>
</evidence>
<comment type="caution">
    <text evidence="2">The sequence shown here is derived from an EMBL/GenBank/DDBJ whole genome shotgun (WGS) entry which is preliminary data.</text>
</comment>
<evidence type="ECO:0000256" key="1">
    <source>
        <dbReference type="SAM" id="MobiDB-lite"/>
    </source>
</evidence>
<feature type="compositionally biased region" description="Acidic residues" evidence="1">
    <location>
        <begin position="1527"/>
        <end position="1547"/>
    </location>
</feature>
<feature type="compositionally biased region" description="Basic and acidic residues" evidence="1">
    <location>
        <begin position="1548"/>
        <end position="1570"/>
    </location>
</feature>
<feature type="region of interest" description="Disordered" evidence="1">
    <location>
        <begin position="1370"/>
        <end position="1435"/>
    </location>
</feature>
<feature type="compositionally biased region" description="Basic and acidic residues" evidence="1">
    <location>
        <begin position="1494"/>
        <end position="1511"/>
    </location>
</feature>
<reference evidence="2" key="1">
    <citation type="journal article" date="2021" name="Mol. Ecol. Resour.">
        <title>Apolygus lucorum genome provides insights into omnivorousness and mesophyll feeding.</title>
        <authorList>
            <person name="Liu Y."/>
            <person name="Liu H."/>
            <person name="Wang H."/>
            <person name="Huang T."/>
            <person name="Liu B."/>
            <person name="Yang B."/>
            <person name="Yin L."/>
            <person name="Li B."/>
            <person name="Zhang Y."/>
            <person name="Zhang S."/>
            <person name="Jiang F."/>
            <person name="Zhang X."/>
            <person name="Ren Y."/>
            <person name="Wang B."/>
            <person name="Wang S."/>
            <person name="Lu Y."/>
            <person name="Wu K."/>
            <person name="Fan W."/>
            <person name="Wang G."/>
        </authorList>
    </citation>
    <scope>NUCLEOTIDE SEQUENCE</scope>
    <source>
        <strain evidence="2">12Hb</strain>
    </source>
</reference>
<feature type="compositionally biased region" description="Acidic residues" evidence="1">
    <location>
        <begin position="1571"/>
        <end position="1595"/>
    </location>
</feature>
<feature type="compositionally biased region" description="Acidic residues" evidence="1">
    <location>
        <begin position="1638"/>
        <end position="1670"/>
    </location>
</feature>
<feature type="region of interest" description="Disordered" evidence="1">
    <location>
        <begin position="1476"/>
        <end position="1595"/>
    </location>
</feature>
<evidence type="ECO:0000313" key="3">
    <source>
        <dbReference type="Proteomes" id="UP000466442"/>
    </source>
</evidence>
<feature type="compositionally biased region" description="Low complexity" evidence="1">
    <location>
        <begin position="1476"/>
        <end position="1489"/>
    </location>
</feature>
<accession>A0A8S9Y721</accession>
<feature type="region of interest" description="Disordered" evidence="1">
    <location>
        <begin position="1629"/>
        <end position="1779"/>
    </location>
</feature>
<dbReference type="EMBL" id="WIXP02000001">
    <property type="protein sequence ID" value="KAF6216529.1"/>
    <property type="molecule type" value="Genomic_DNA"/>
</dbReference>
<name>A0A8S9Y721_APOLU</name>
<sequence length="1894" mass="219540">MGRAVLPRKTLVKNQPNPTPGELALIIQRKKLRRSLGYVPKDHSDIMTLDRILVAEFGNIMELARRVHFKVIETSEDSSQHEHAPVPHYVYIKEVKKTASIAKYDSWYDGYGISPEGEDEESFVMEEQSDEPKCSQCFMGMKTMDLEDLFCLCKERGKASDSQMVCSSDPNVACYMKEKHITIKPPNRTQWPDREVQVSCVPHEPTPCDCCGRIHSDSKYELITEFSGSYHFEMDGDGEVIQSDFDETDLWCHESLPKNGTHWSFFGEAYGEMDYEIGEIDNIDHPPNEILFEDEEYGEMYPQFPHSPSPSIKREDTVEELVRFSDTLSIGLEPSVMDVFLDIPCRKVADTDEEEKYRRSIGFEAYEKETDFPLEIELISPADPYGKEDGDEDYVIYKRGEFKKDARETLKFMDAYENEYIAFSKLFIWANPHYMKPTQLASRPVRKMYGDNDDIVGTKVASNKMVKKLVSRSLKNKIPNPVKFRHEDRLSRDPVRVLASNKGRKKSSAAIMTEYMPYFRKPTLKNICPALIGHSVEAKRAYLVRKLRKKLFETSLISKNPNYQTTKRLFKRSHIYWLLFASQLFFHLKCDRGWETIEEQILKLFGFIRFSREDYKEIEVSKDLWQRVVGVCQASLRAMQKEMGRKRKHQKTRTKYHSDKVFLRYMYWKVSPYDLYREPKKPIQQAIREMGLESSSEEEIVRDPNFSWLRMINYRGKSDNIIYKLFNRTDEDMRMHDIMSKYELSHFIGRDPGKMKLKMDFKRLKSDVINMWDSKRDCTMKTILRDIDSKLMYWFEKHMQTGDAIQMMQNQVNGVLTTRRNMKEALYSPLLLLDTTEPLDVFNDWLWNSSTDVYIEQNSKDDEWAFDDEYSYISASTATSHGGRTRKLIRKEKKAAKNRHFMQCCKVIHTHVCVSVIQKLAYIMLLPEHCTTKMHQYKVEPTPLRGAPPEPKYGNIKPHCCCLHPICRPNCPKCRVTKVLQCHCEAHAAPGIMQRRIQTLLAFYDRTPMNPAKQEMLFNYFWVTRIFEHVMTKGEIVPRIYEGPHELDYLYQRTFYYRELLWFLKTNTCVTIDEQIRNLLDHNQFCMKYKGRRKLYYRYCPDFLKFPLENEVCEMEDEDIEEFLLSPGHPFRDFIFVTPNIARDRKIIGKQMLEDLHLIYKYRKLEMEDEIEIREFFIGEDMVCNFEEWRPTDDRLLLKRNFLEIEARPEEEEKEEPEVDEASTYSLKREVVSPEKSILDVLRPPESASTIEILSRISPERSELDVLRGSQTWSNESVMVVHEDEEFAADEEDSKSTSSSSSSDKIDELAAIQEVEEMLSLCNQDGFRAERLTSPDYRIQRERSVLNVLAPSTMFTVSEVDSLCSLQSMSSNHSRMSFPSITSIDSSGSSDDKDVEEQIAMVFDYKKSNEDSNDADSKRSSSSSSSSSDSDDTHETFVDFNRSRIFDLLGQSELELDDLDFPAYPAFEICPSPKICSSSDTDSCGSYSTPQDLSDPKSDSEFESDRIRDDPDYQPQNKPTPVTYAEQDYDSEDDPDENEEDLGENTVEEIKCQSDEEREDQSTEDNKDPSIEEIDDSSSESSIEDQSTESFEDESDVLNYESVYHLQDGIVWYGGFLKYESGDELKVQYGDELKDQSSDDLEDQSSDELEDQSGDDLDDQSSDDLNDQSDDEHGGHGDDEYDDQSGDDSDDDSGDDLNDQSEDDPDDQSDDDFDDDADENGDNDSYDDDDDDDDNYVDNYEDDEFEPDEDTDEDTEGDPILNIEAPGEGPEPNAINDNGVVDEDIIAIDPSEEDVIEYYENPHFGDYDDDSYEHSYDDSQENLVAPSTTELERSLGVSTRRSHTRSLLISESTVTQPPDYNMVNIVIRSNPEVVRISDIPFGPYSDTDNDSDGS</sequence>
<dbReference type="Proteomes" id="UP000466442">
    <property type="component" value="Linkage Group LG1"/>
</dbReference>
<feature type="region of interest" description="Disordered" evidence="1">
    <location>
        <begin position="1286"/>
        <end position="1306"/>
    </location>
</feature>
<feature type="compositionally biased region" description="Basic and acidic residues" evidence="1">
    <location>
        <begin position="1404"/>
        <end position="1419"/>
    </location>
</feature>
<keyword evidence="3" id="KW-1185">Reference proteome</keyword>
<organism evidence="2 3">
    <name type="scientific">Apolygus lucorum</name>
    <name type="common">Small green plant bug</name>
    <name type="synonym">Lygocoris lucorum</name>
    <dbReference type="NCBI Taxonomy" id="248454"/>
    <lineage>
        <taxon>Eukaryota</taxon>
        <taxon>Metazoa</taxon>
        <taxon>Ecdysozoa</taxon>
        <taxon>Arthropoda</taxon>
        <taxon>Hexapoda</taxon>
        <taxon>Insecta</taxon>
        <taxon>Pterygota</taxon>
        <taxon>Neoptera</taxon>
        <taxon>Paraneoptera</taxon>
        <taxon>Hemiptera</taxon>
        <taxon>Heteroptera</taxon>
        <taxon>Panheteroptera</taxon>
        <taxon>Cimicomorpha</taxon>
        <taxon>Miridae</taxon>
        <taxon>Mirini</taxon>
        <taxon>Apolygus</taxon>
    </lineage>
</organism>
<proteinExistence type="predicted"/>